<evidence type="ECO:0000259" key="7">
    <source>
        <dbReference type="PROSITE" id="PS51007"/>
    </source>
</evidence>
<dbReference type="InterPro" id="IPR051811">
    <property type="entry name" value="Cytochrome_c550/c551-like"/>
</dbReference>
<keyword evidence="3 6" id="KW-0479">Metal-binding</keyword>
<proteinExistence type="predicted"/>
<dbReference type="Gene3D" id="1.10.760.10">
    <property type="entry name" value="Cytochrome c-like domain"/>
    <property type="match status" value="2"/>
</dbReference>
<evidence type="ECO:0000256" key="4">
    <source>
        <dbReference type="ARBA" id="ARBA00022982"/>
    </source>
</evidence>
<dbReference type="PROSITE" id="PS51007">
    <property type="entry name" value="CYTC"/>
    <property type="match status" value="2"/>
</dbReference>
<evidence type="ECO:0000256" key="3">
    <source>
        <dbReference type="ARBA" id="ARBA00022723"/>
    </source>
</evidence>
<gene>
    <name evidence="8" type="ORF">SV7mr_09740</name>
</gene>
<accession>A0A517SQU3</accession>
<evidence type="ECO:0000313" key="8">
    <source>
        <dbReference type="EMBL" id="QDT58481.1"/>
    </source>
</evidence>
<keyword evidence="4" id="KW-0249">Electron transport</keyword>
<evidence type="ECO:0000256" key="1">
    <source>
        <dbReference type="ARBA" id="ARBA00022448"/>
    </source>
</evidence>
<feature type="domain" description="Cytochrome c" evidence="7">
    <location>
        <begin position="105"/>
        <end position="209"/>
    </location>
</feature>
<keyword evidence="1" id="KW-0813">Transport</keyword>
<reference evidence="8 9" key="1">
    <citation type="submission" date="2019-02" db="EMBL/GenBank/DDBJ databases">
        <title>Deep-cultivation of Planctomycetes and their phenomic and genomic characterization uncovers novel biology.</title>
        <authorList>
            <person name="Wiegand S."/>
            <person name="Jogler M."/>
            <person name="Boedeker C."/>
            <person name="Pinto D."/>
            <person name="Vollmers J."/>
            <person name="Rivas-Marin E."/>
            <person name="Kohn T."/>
            <person name="Peeters S.H."/>
            <person name="Heuer A."/>
            <person name="Rast P."/>
            <person name="Oberbeckmann S."/>
            <person name="Bunk B."/>
            <person name="Jeske O."/>
            <person name="Meyerdierks A."/>
            <person name="Storesund J.E."/>
            <person name="Kallscheuer N."/>
            <person name="Luecker S."/>
            <person name="Lage O.M."/>
            <person name="Pohl T."/>
            <person name="Merkel B.J."/>
            <person name="Hornburger P."/>
            <person name="Mueller R.-W."/>
            <person name="Bruemmer F."/>
            <person name="Labrenz M."/>
            <person name="Spormann A.M."/>
            <person name="Op den Camp H."/>
            <person name="Overmann J."/>
            <person name="Amann R."/>
            <person name="Jetten M.S.M."/>
            <person name="Mascher T."/>
            <person name="Medema M.H."/>
            <person name="Devos D.P."/>
            <person name="Kaster A.-K."/>
            <person name="Ovreas L."/>
            <person name="Rohde M."/>
            <person name="Galperin M.Y."/>
            <person name="Jogler C."/>
        </authorList>
    </citation>
    <scope>NUCLEOTIDE SEQUENCE [LARGE SCALE GENOMIC DNA]</scope>
    <source>
        <strain evidence="8 9">SV_7m_r</strain>
    </source>
</reference>
<dbReference type="Pfam" id="PF00034">
    <property type="entry name" value="Cytochrom_C"/>
    <property type="match status" value="2"/>
</dbReference>
<evidence type="ECO:0000256" key="2">
    <source>
        <dbReference type="ARBA" id="ARBA00022617"/>
    </source>
</evidence>
<feature type="domain" description="Cytochrome c" evidence="7">
    <location>
        <begin position="294"/>
        <end position="424"/>
    </location>
</feature>
<dbReference type="PANTHER" id="PTHR37823">
    <property type="entry name" value="CYTOCHROME C-553-LIKE"/>
    <property type="match status" value="1"/>
</dbReference>
<dbReference type="GO" id="GO:0020037">
    <property type="term" value="F:heme binding"/>
    <property type="evidence" value="ECO:0007669"/>
    <property type="project" value="InterPro"/>
</dbReference>
<protein>
    <submittedName>
        <fullName evidence="8">Cytochrome c</fullName>
    </submittedName>
</protein>
<keyword evidence="2 6" id="KW-0349">Heme</keyword>
<sequence length="427" mass="46447">MRLVQHSIIGYDFTMNRIHFLRPIGGLMAWAAVLMSGCDAPVEQYPPNAVHALVVHHRTDLPTEAAAQEVTQLIDQWFGTPLEPHWPAELLSGQAAKGLVDQDRLLRAPGSFYSDQDNLHYGLYTEHCVRCHGVNGGGNGAASALQNPYPRDFRAGIFKWKSTQRSARPTKDDLRRLMVHGAPGTSMPSFSRLSDDDLDVLVDYVIYLSVRGELERWLLYGAVEEIGYGDEPVEDPFRFGLVSIDNATGDRASEAALYAAEHLKRIVDQWGQSAEVAVPGASSDPASGSSVDADSVARGKELFHGQVANCAGCHGVDGVGGVNIVDYDDWSKEYSTRLGITPTDRQALEPFEALGALRPRLALPRELAGGYAHGGADAVTLYRRITQGIAGTPMPAVMLSETPSATALTPDQVWDLVHYVESLLETK</sequence>
<keyword evidence="5 6" id="KW-0408">Iron</keyword>
<dbReference type="GO" id="GO:0046872">
    <property type="term" value="F:metal ion binding"/>
    <property type="evidence" value="ECO:0007669"/>
    <property type="project" value="UniProtKB-KW"/>
</dbReference>
<organism evidence="8 9">
    <name type="scientific">Stieleria bergensis</name>
    <dbReference type="NCBI Taxonomy" id="2528025"/>
    <lineage>
        <taxon>Bacteria</taxon>
        <taxon>Pseudomonadati</taxon>
        <taxon>Planctomycetota</taxon>
        <taxon>Planctomycetia</taxon>
        <taxon>Pirellulales</taxon>
        <taxon>Pirellulaceae</taxon>
        <taxon>Stieleria</taxon>
    </lineage>
</organism>
<dbReference type="InterPro" id="IPR009056">
    <property type="entry name" value="Cyt_c-like_dom"/>
</dbReference>
<evidence type="ECO:0000256" key="6">
    <source>
        <dbReference type="PROSITE-ProRule" id="PRU00433"/>
    </source>
</evidence>
<name>A0A517SQU3_9BACT</name>
<keyword evidence="9" id="KW-1185">Reference proteome</keyword>
<evidence type="ECO:0000256" key="5">
    <source>
        <dbReference type="ARBA" id="ARBA00023004"/>
    </source>
</evidence>
<dbReference type="EMBL" id="CP036272">
    <property type="protein sequence ID" value="QDT58481.1"/>
    <property type="molecule type" value="Genomic_DNA"/>
</dbReference>
<dbReference type="SUPFAM" id="SSF46626">
    <property type="entry name" value="Cytochrome c"/>
    <property type="match status" value="2"/>
</dbReference>
<evidence type="ECO:0000313" key="9">
    <source>
        <dbReference type="Proteomes" id="UP000315003"/>
    </source>
</evidence>
<dbReference type="Proteomes" id="UP000315003">
    <property type="component" value="Chromosome"/>
</dbReference>
<dbReference type="AlphaFoldDB" id="A0A517SQU3"/>
<dbReference type="InterPro" id="IPR036909">
    <property type="entry name" value="Cyt_c-like_dom_sf"/>
</dbReference>
<dbReference type="PANTHER" id="PTHR37823:SF4">
    <property type="entry name" value="MENAQUINOL-CYTOCHROME C REDUCTASE CYTOCHROME B_C SUBUNIT"/>
    <property type="match status" value="1"/>
</dbReference>
<dbReference type="GO" id="GO:0009055">
    <property type="term" value="F:electron transfer activity"/>
    <property type="evidence" value="ECO:0007669"/>
    <property type="project" value="InterPro"/>
</dbReference>